<keyword evidence="3" id="KW-1185">Reference proteome</keyword>
<dbReference type="HOGENOM" id="CLU_2400930_0_0_1"/>
<sequence>MATTSTTFRAPLPTISEKQMLAPPRPLYERIPSFGRSRSRSPSTGPQTREKSPYRATNLSMNTHHAFVGHDTLPEKMCLERIASVFSHPHDED</sequence>
<dbReference type="AlphaFoldDB" id="D8Q0M4"/>
<evidence type="ECO:0000256" key="1">
    <source>
        <dbReference type="SAM" id="MobiDB-lite"/>
    </source>
</evidence>
<dbReference type="OrthoDB" id="2948683at2759"/>
<accession>D8Q0M4</accession>
<feature type="non-terminal residue" evidence="2">
    <location>
        <position position="93"/>
    </location>
</feature>
<reference evidence="2 3" key="1">
    <citation type="journal article" date="2010" name="Nat. Biotechnol.">
        <title>Genome sequence of the model mushroom Schizophyllum commune.</title>
        <authorList>
            <person name="Ohm R.A."/>
            <person name="de Jong J.F."/>
            <person name="Lugones L.G."/>
            <person name="Aerts A."/>
            <person name="Kothe E."/>
            <person name="Stajich J.E."/>
            <person name="de Vries R.P."/>
            <person name="Record E."/>
            <person name="Levasseur A."/>
            <person name="Baker S.E."/>
            <person name="Bartholomew K.A."/>
            <person name="Coutinho P.M."/>
            <person name="Erdmann S."/>
            <person name="Fowler T.J."/>
            <person name="Gathman A.C."/>
            <person name="Lombard V."/>
            <person name="Henrissat B."/>
            <person name="Knabe N."/>
            <person name="Kuees U."/>
            <person name="Lilly W.W."/>
            <person name="Lindquist E."/>
            <person name="Lucas S."/>
            <person name="Magnuson J.K."/>
            <person name="Piumi F."/>
            <person name="Raudaskoski M."/>
            <person name="Salamov A."/>
            <person name="Schmutz J."/>
            <person name="Schwarze F.W.M.R."/>
            <person name="vanKuyk P.A."/>
            <person name="Horton J.S."/>
            <person name="Grigoriev I.V."/>
            <person name="Woesten H.A.B."/>
        </authorList>
    </citation>
    <scope>NUCLEOTIDE SEQUENCE [LARGE SCALE GENOMIC DNA]</scope>
    <source>
        <strain evidence="3">H4-8 / FGSC 9210</strain>
    </source>
</reference>
<feature type="region of interest" description="Disordered" evidence="1">
    <location>
        <begin position="1"/>
        <end position="61"/>
    </location>
</feature>
<name>D8Q0M4_SCHCM</name>
<evidence type="ECO:0000313" key="2">
    <source>
        <dbReference type="EMBL" id="EFI98375.1"/>
    </source>
</evidence>
<dbReference type="VEuPathDB" id="FungiDB:SCHCODRAFT_02497214"/>
<dbReference type="KEGG" id="scm:SCHCO_02497214"/>
<gene>
    <name evidence="2" type="ORF">SCHCODRAFT_107963</name>
</gene>
<evidence type="ECO:0000313" key="3">
    <source>
        <dbReference type="Proteomes" id="UP000007431"/>
    </source>
</evidence>
<feature type="compositionally biased region" description="Low complexity" evidence="1">
    <location>
        <begin position="30"/>
        <end position="47"/>
    </location>
</feature>
<dbReference type="InParanoid" id="D8Q0M4"/>
<protein>
    <submittedName>
        <fullName evidence="2">Uncharacterized protein</fullName>
    </submittedName>
</protein>
<organism evidence="3">
    <name type="scientific">Schizophyllum commune (strain H4-8 / FGSC 9210)</name>
    <name type="common">Split gill fungus</name>
    <dbReference type="NCBI Taxonomy" id="578458"/>
    <lineage>
        <taxon>Eukaryota</taxon>
        <taxon>Fungi</taxon>
        <taxon>Dikarya</taxon>
        <taxon>Basidiomycota</taxon>
        <taxon>Agaricomycotina</taxon>
        <taxon>Agaricomycetes</taxon>
        <taxon>Agaricomycetidae</taxon>
        <taxon>Agaricales</taxon>
        <taxon>Schizophyllaceae</taxon>
        <taxon>Schizophyllum</taxon>
    </lineage>
</organism>
<dbReference type="GeneID" id="9595547"/>
<dbReference type="RefSeq" id="XP_003033278.1">
    <property type="nucleotide sequence ID" value="XM_003033232.1"/>
</dbReference>
<dbReference type="Proteomes" id="UP000007431">
    <property type="component" value="Unassembled WGS sequence"/>
</dbReference>
<proteinExistence type="predicted"/>
<dbReference type="EMBL" id="GL377305">
    <property type="protein sequence ID" value="EFI98375.1"/>
    <property type="molecule type" value="Genomic_DNA"/>
</dbReference>